<proteinExistence type="inferred from homology"/>
<dbReference type="GO" id="GO:0019221">
    <property type="term" value="P:cytokine-mediated signaling pathway"/>
    <property type="evidence" value="ECO:0007669"/>
    <property type="project" value="TreeGrafter"/>
</dbReference>
<dbReference type="Pfam" id="PF00340">
    <property type="entry name" value="IL1"/>
    <property type="match status" value="1"/>
</dbReference>
<dbReference type="InterPro" id="IPR000975">
    <property type="entry name" value="IL-1_fam"/>
</dbReference>
<dbReference type="GO" id="GO:0005149">
    <property type="term" value="F:interleukin-1 receptor binding"/>
    <property type="evidence" value="ECO:0007669"/>
    <property type="project" value="InterPro"/>
</dbReference>
<dbReference type="Gene3D" id="2.80.10.50">
    <property type="match status" value="1"/>
</dbReference>
<evidence type="ECO:0000256" key="6">
    <source>
        <dbReference type="ARBA" id="ARBA00023157"/>
    </source>
</evidence>
<comment type="similarity">
    <text evidence="2">Belongs to the IL-1 family.</text>
</comment>
<evidence type="ECO:0000256" key="4">
    <source>
        <dbReference type="ARBA" id="ARBA00022525"/>
    </source>
</evidence>
<dbReference type="SUPFAM" id="SSF50353">
    <property type="entry name" value="Cytokine"/>
    <property type="match status" value="1"/>
</dbReference>
<evidence type="ECO:0000256" key="1">
    <source>
        <dbReference type="ARBA" id="ARBA00004613"/>
    </source>
</evidence>
<comment type="function">
    <text evidence="9">Anti-inflammatory antagonist of interleukin-1 family of proinflammatory cytokines such as interleukin-1beta/IL1B and interleukin-1alpha/IL1A. Protects from immune dysregulation and uncontrolled systemic inflammation triggered by IL1 for a range of innate stimulatory agents such as pathogens.</text>
</comment>
<dbReference type="GO" id="GO:0002437">
    <property type="term" value="P:inflammatory response to antigenic stimulus"/>
    <property type="evidence" value="ECO:0007669"/>
    <property type="project" value="TreeGrafter"/>
</dbReference>
<dbReference type="GO" id="GO:0010628">
    <property type="term" value="P:positive regulation of gene expression"/>
    <property type="evidence" value="ECO:0007669"/>
    <property type="project" value="TreeGrafter"/>
</dbReference>
<dbReference type="PRINTS" id="PR01360">
    <property type="entry name" value="INTRLEUKIN1X"/>
</dbReference>
<dbReference type="InterPro" id="IPR003297">
    <property type="entry name" value="IL-1RA/IL-36"/>
</dbReference>
<dbReference type="GO" id="GO:0005125">
    <property type="term" value="F:cytokine activity"/>
    <property type="evidence" value="ECO:0007669"/>
    <property type="project" value="InterPro"/>
</dbReference>
<keyword evidence="7" id="KW-0325">Glycoprotein</keyword>
<dbReference type="GeneID" id="113414410"/>
<comment type="subcellular location">
    <subcellularLocation>
        <location evidence="1">Secreted</location>
    </subcellularLocation>
</comment>
<accession>A0A6J1U855</accession>
<dbReference type="SMART" id="SM00125">
    <property type="entry name" value="IL1"/>
    <property type="match status" value="1"/>
</dbReference>
<evidence type="ECO:0000256" key="2">
    <source>
        <dbReference type="ARBA" id="ARBA00010448"/>
    </source>
</evidence>
<gene>
    <name evidence="11" type="primary">LOC113414410</name>
</gene>
<dbReference type="KEGG" id="nss:113414410"/>
<dbReference type="GO" id="GO:0005615">
    <property type="term" value="C:extracellular space"/>
    <property type="evidence" value="ECO:0007669"/>
    <property type="project" value="InterPro"/>
</dbReference>
<name>A0A6J1U855_9SAUR</name>
<reference evidence="11" key="1">
    <citation type="submission" date="2025-08" db="UniProtKB">
        <authorList>
            <consortium name="RefSeq"/>
        </authorList>
    </citation>
    <scope>IDENTIFICATION</scope>
</reference>
<dbReference type="InterPro" id="IPR008996">
    <property type="entry name" value="IL1/FGF"/>
</dbReference>
<dbReference type="PANTHER" id="PTHR10078:SF28">
    <property type="entry name" value="INTERLEUKIN-1 RECEPTOR ANTAGONIST PROTEIN"/>
    <property type="match status" value="1"/>
</dbReference>
<dbReference type="InterPro" id="IPR020877">
    <property type="entry name" value="IL-1_CS"/>
</dbReference>
<evidence type="ECO:0000256" key="3">
    <source>
        <dbReference type="ARBA" id="ARBA00020519"/>
    </source>
</evidence>
<evidence type="ECO:0000256" key="9">
    <source>
        <dbReference type="ARBA" id="ARBA00034096"/>
    </source>
</evidence>
<feature type="non-terminal residue" evidence="11">
    <location>
        <position position="331"/>
    </location>
</feature>
<keyword evidence="10" id="KW-1185">Reference proteome</keyword>
<evidence type="ECO:0000313" key="11">
    <source>
        <dbReference type="RefSeq" id="XP_026527091.1"/>
    </source>
</evidence>
<keyword evidence="4" id="KW-0964">Secreted</keyword>
<protein>
    <recommendedName>
        <fullName evidence="3">Interleukin-1 receptor antagonist protein</fullName>
    </recommendedName>
    <alternativeName>
        <fullName evidence="8">IL1 inhibitor</fullName>
    </alternativeName>
</protein>
<dbReference type="Proteomes" id="UP000504612">
    <property type="component" value="Unplaced"/>
</dbReference>
<dbReference type="PANTHER" id="PTHR10078">
    <property type="entry name" value="INTERLEUKIN-1 FAMILY MEMBER"/>
    <property type="match status" value="1"/>
</dbReference>
<evidence type="ECO:0000256" key="7">
    <source>
        <dbReference type="ARBA" id="ARBA00023180"/>
    </source>
</evidence>
<keyword evidence="5" id="KW-0732">Signal</keyword>
<sequence>MTRWSEFLAAYNYQLTHRPGKDILHADALSRSPLPDVQDDPAPTSHVLQIETLPSPLLTAPDIARETKKDKRLARVLSWVERGWPENDKDEHSKAFRNRQTELFAQKGCILWGDRVVIPETLQTKVLDMLYEGHPGIVRMKALLEKGRDVANKLYKMSWEKQMEDLFNEFKQTQESTIAAMEKPWKFKFWDISNKFLSVVNNVLIATPQNSNSPGSSFDVIPNNSLDSKRNPIFIGASNHVVSCIKSGDGQLQMQLKEENIMILHKTTEKLKNFTFYSKSDGRPEICTFESAEFPGWFISTSSEPNKPIGLSQKGGPENVLFYFRKHQSGI</sequence>
<keyword evidence="6" id="KW-1015">Disulfide bond</keyword>
<evidence type="ECO:0000313" key="10">
    <source>
        <dbReference type="Proteomes" id="UP000504612"/>
    </source>
</evidence>
<organism evidence="10 11">
    <name type="scientific">Notechis scutatus</name>
    <name type="common">mainland tiger snake</name>
    <dbReference type="NCBI Taxonomy" id="8663"/>
    <lineage>
        <taxon>Eukaryota</taxon>
        <taxon>Metazoa</taxon>
        <taxon>Chordata</taxon>
        <taxon>Craniata</taxon>
        <taxon>Vertebrata</taxon>
        <taxon>Euteleostomi</taxon>
        <taxon>Lepidosauria</taxon>
        <taxon>Squamata</taxon>
        <taxon>Bifurcata</taxon>
        <taxon>Unidentata</taxon>
        <taxon>Episquamata</taxon>
        <taxon>Toxicofera</taxon>
        <taxon>Serpentes</taxon>
        <taxon>Colubroidea</taxon>
        <taxon>Elapidae</taxon>
        <taxon>Hydrophiinae</taxon>
        <taxon>Notechis</taxon>
    </lineage>
</organism>
<dbReference type="AlphaFoldDB" id="A0A6J1U855"/>
<dbReference type="PROSITE" id="PS00253">
    <property type="entry name" value="INTERLEUKIN_1"/>
    <property type="match status" value="1"/>
</dbReference>
<evidence type="ECO:0000256" key="8">
    <source>
        <dbReference type="ARBA" id="ARBA00032732"/>
    </source>
</evidence>
<dbReference type="RefSeq" id="XP_026527091.1">
    <property type="nucleotide sequence ID" value="XM_026671306.1"/>
</dbReference>
<evidence type="ECO:0000256" key="5">
    <source>
        <dbReference type="ARBA" id="ARBA00022729"/>
    </source>
</evidence>
<dbReference type="GO" id="GO:0071222">
    <property type="term" value="P:cellular response to lipopolysaccharide"/>
    <property type="evidence" value="ECO:0007669"/>
    <property type="project" value="TreeGrafter"/>
</dbReference>